<gene>
    <name evidence="2" type="ORF">CWATWH0402_4145</name>
</gene>
<dbReference type="SMART" id="SM00530">
    <property type="entry name" value="HTH_XRE"/>
    <property type="match status" value="1"/>
</dbReference>
<reference evidence="2 3" key="2">
    <citation type="submission" date="2013-09" db="EMBL/GenBank/DDBJ databases">
        <title>Whole genome comparison of six Crocosphaera watsonii strains with differing phenotypes.</title>
        <authorList>
            <person name="Bench S.R."/>
            <person name="Heller P."/>
            <person name="Frank I."/>
            <person name="Arciniega M."/>
            <person name="Shilova I.N."/>
            <person name="Zehr J.P."/>
        </authorList>
    </citation>
    <scope>NUCLEOTIDE SEQUENCE [LARGE SCALE GENOMIC DNA]</scope>
    <source>
        <strain evidence="2 3">WH 0402</strain>
    </source>
</reference>
<proteinExistence type="predicted"/>
<dbReference type="CDD" id="cd00093">
    <property type="entry name" value="HTH_XRE"/>
    <property type="match status" value="1"/>
</dbReference>
<dbReference type="EMBL" id="CAQN01000763">
    <property type="protein sequence ID" value="CCQ68419.1"/>
    <property type="molecule type" value="Genomic_DNA"/>
</dbReference>
<dbReference type="GO" id="GO:0003677">
    <property type="term" value="F:DNA binding"/>
    <property type="evidence" value="ECO:0007669"/>
    <property type="project" value="InterPro"/>
</dbReference>
<feature type="domain" description="HTH cro/C1-type" evidence="1">
    <location>
        <begin position="20"/>
        <end position="56"/>
    </location>
</feature>
<dbReference type="AlphaFoldDB" id="T2JTN3"/>
<organism evidence="2 3">
    <name type="scientific">Crocosphaera watsonii WH 0402</name>
    <dbReference type="NCBI Taxonomy" id="1284629"/>
    <lineage>
        <taxon>Bacteria</taxon>
        <taxon>Bacillati</taxon>
        <taxon>Cyanobacteriota</taxon>
        <taxon>Cyanophyceae</taxon>
        <taxon>Oscillatoriophycideae</taxon>
        <taxon>Chroococcales</taxon>
        <taxon>Aphanothecaceae</taxon>
        <taxon>Crocosphaera</taxon>
    </lineage>
</organism>
<dbReference type="Pfam" id="PF01381">
    <property type="entry name" value="HTH_3"/>
    <property type="match status" value="1"/>
</dbReference>
<reference evidence="2 3" key="1">
    <citation type="submission" date="2013-01" db="EMBL/GenBank/DDBJ databases">
        <authorList>
            <person name="Bench S."/>
        </authorList>
    </citation>
    <scope>NUCLEOTIDE SEQUENCE [LARGE SCALE GENOMIC DNA]</scope>
    <source>
        <strain evidence="2 3">WH 0402</strain>
    </source>
</reference>
<name>T2JTN3_CROWT</name>
<sequence length="90" mass="10376">MLSLKLPMHSKNPAAVSRLIYELRCQLQLTQEEFAHQLGVTFATVNRWENQHSKPSRLAMKQIESLVHKMGEQGEKLLNQYLQQGGRDSE</sequence>
<dbReference type="Proteomes" id="UP000018130">
    <property type="component" value="Unassembled WGS sequence"/>
</dbReference>
<evidence type="ECO:0000259" key="1">
    <source>
        <dbReference type="PROSITE" id="PS50943"/>
    </source>
</evidence>
<evidence type="ECO:0000313" key="3">
    <source>
        <dbReference type="Proteomes" id="UP000018130"/>
    </source>
</evidence>
<dbReference type="InterPro" id="IPR001387">
    <property type="entry name" value="Cro/C1-type_HTH"/>
</dbReference>
<evidence type="ECO:0000313" key="2">
    <source>
        <dbReference type="EMBL" id="CCQ68419.1"/>
    </source>
</evidence>
<accession>T2JTN3</accession>
<dbReference type="Gene3D" id="1.10.260.40">
    <property type="entry name" value="lambda repressor-like DNA-binding domains"/>
    <property type="match status" value="1"/>
</dbReference>
<comment type="caution">
    <text evidence="2">The sequence shown here is derived from an EMBL/GenBank/DDBJ whole genome shotgun (WGS) entry which is preliminary data.</text>
</comment>
<protein>
    <recommendedName>
        <fullName evidence="1">HTH cro/C1-type domain-containing protein</fullName>
    </recommendedName>
</protein>
<dbReference type="PROSITE" id="PS50943">
    <property type="entry name" value="HTH_CROC1"/>
    <property type="match status" value="1"/>
</dbReference>
<dbReference type="SUPFAM" id="SSF47413">
    <property type="entry name" value="lambda repressor-like DNA-binding domains"/>
    <property type="match status" value="1"/>
</dbReference>
<dbReference type="InterPro" id="IPR010982">
    <property type="entry name" value="Lambda_DNA-bd_dom_sf"/>
</dbReference>